<accession>V5FKD5</accession>
<feature type="compositionally biased region" description="Polar residues" evidence="1">
    <location>
        <begin position="1023"/>
        <end position="1033"/>
    </location>
</feature>
<dbReference type="eggNOG" id="COG4932">
    <property type="taxonomic scope" value="Bacteria"/>
</dbReference>
<proteinExistence type="predicted"/>
<organism evidence="3 4">
    <name type="scientific">Vibrio halioticoli NBRC 102217</name>
    <dbReference type="NCBI Taxonomy" id="1219072"/>
    <lineage>
        <taxon>Bacteria</taxon>
        <taxon>Pseudomonadati</taxon>
        <taxon>Pseudomonadota</taxon>
        <taxon>Gammaproteobacteria</taxon>
        <taxon>Vibrionales</taxon>
        <taxon>Vibrionaceae</taxon>
        <taxon>Vibrio</taxon>
    </lineage>
</organism>
<dbReference type="Pfam" id="PF19077">
    <property type="entry name" value="Big_13"/>
    <property type="match status" value="1"/>
</dbReference>
<protein>
    <recommendedName>
        <fullName evidence="2">Bacterial Ig-like domain-containing protein</fullName>
    </recommendedName>
</protein>
<dbReference type="EMBL" id="BAUJ01000036">
    <property type="protein sequence ID" value="GAD90196.1"/>
    <property type="molecule type" value="Genomic_DNA"/>
</dbReference>
<feature type="domain" description="Bacterial Ig-like" evidence="2">
    <location>
        <begin position="650"/>
        <end position="751"/>
    </location>
</feature>
<dbReference type="AlphaFoldDB" id="V5FKD5"/>
<dbReference type="InterPro" id="IPR010221">
    <property type="entry name" value="VCBS_dom"/>
</dbReference>
<keyword evidence="4" id="KW-1185">Reference proteome</keyword>
<evidence type="ECO:0000259" key="2">
    <source>
        <dbReference type="Pfam" id="PF19077"/>
    </source>
</evidence>
<evidence type="ECO:0000313" key="4">
    <source>
        <dbReference type="Proteomes" id="UP000017800"/>
    </source>
</evidence>
<dbReference type="eggNOG" id="COG2931">
    <property type="taxonomic scope" value="Bacteria"/>
</dbReference>
<evidence type="ECO:0000256" key="1">
    <source>
        <dbReference type="SAM" id="MobiDB-lite"/>
    </source>
</evidence>
<dbReference type="Pfam" id="PF17963">
    <property type="entry name" value="Big_9"/>
    <property type="match status" value="1"/>
</dbReference>
<dbReference type="OrthoDB" id="9813456at2"/>
<name>V5FKD5_9VIBR</name>
<dbReference type="eggNOG" id="COG2911">
    <property type="taxonomic scope" value="Bacteria"/>
</dbReference>
<feature type="non-terminal residue" evidence="3">
    <location>
        <position position="1180"/>
    </location>
</feature>
<dbReference type="InterPro" id="IPR013783">
    <property type="entry name" value="Ig-like_fold"/>
</dbReference>
<dbReference type="InterPro" id="IPR044016">
    <property type="entry name" value="Big_13"/>
</dbReference>
<reference evidence="3 4" key="2">
    <citation type="submission" date="2013-11" db="EMBL/GenBank/DDBJ databases">
        <title>Whole genome shotgun sequence of Vibrio halioticoli NBRC 102217.</title>
        <authorList>
            <person name="Isaki S."/>
            <person name="Kimura A."/>
            <person name="Ohji S."/>
            <person name="Hosoyama A."/>
            <person name="Fujita N."/>
            <person name="Hashimoto M."/>
            <person name="Hosoyama Y."/>
            <person name="Yamazoe A."/>
        </authorList>
    </citation>
    <scope>NUCLEOTIDE SEQUENCE [LARGE SCALE GENOMIC DNA]</scope>
    <source>
        <strain evidence="3 4">NBRC 102217</strain>
    </source>
</reference>
<gene>
    <name evidence="3" type="ORF">VHA01S_036_00010</name>
</gene>
<reference evidence="3 4" key="1">
    <citation type="submission" date="2013-10" db="EMBL/GenBank/DDBJ databases">
        <authorList>
            <person name="Ichikawa N."/>
            <person name="Kimura A."/>
            <person name="Ohji S."/>
            <person name="Hosoyama A."/>
            <person name="Fujita N."/>
        </authorList>
    </citation>
    <scope>NUCLEOTIDE SEQUENCE [LARGE SCALE GENOMIC DNA]</scope>
    <source>
        <strain evidence="3 4">NBRC 102217</strain>
    </source>
</reference>
<comment type="caution">
    <text evidence="3">The sequence shown here is derived from an EMBL/GenBank/DDBJ whole genome shotgun (WGS) entry which is preliminary data.</text>
</comment>
<dbReference type="Gene3D" id="2.60.40.10">
    <property type="entry name" value="Immunoglobulins"/>
    <property type="match status" value="6"/>
</dbReference>
<evidence type="ECO:0000313" key="3">
    <source>
        <dbReference type="EMBL" id="GAD90196.1"/>
    </source>
</evidence>
<sequence length="1180" mass="123091">MAKKPEVKPVDPTIAKAKEQQKQAEKLRASELRYQEGDTGLPISDLVMAESNTVFAHNAPQHSNHQQQVVKNTETHAAPHQGLDIMPPVAPHHPHHVSHAKPIFTGKVVANNEHAQQFVATRVGSTHGIVDVASTGALNIFGTPGILASGGGIFMARQVVDGHEINHPITFTTGTTGAVVISGDSAVVLTEDVDVKAGDLVASGALVDETEGPSAFQAYQHDGKYGHLSMDSHGQWFYHADDHQTAIQSLKPGESITDTFTVATNSGIDSSVTVVIKGAEDKAIIAGVHTGDVTEDVQVQDGKLNTEGQLIITDNDHDDAYFIPQAISTNHGEFTLDNQGHWHFTANNADPAIQQLAAGETFTQTFTAVSKDGGTTQEVVVTVHGTNDLPVLTVTQNSTKSGQLHTTDIDATDTHIYGVVGGSAVGKTVVAHGVYGDLTLDSITGEYGYKIHTDAIQNGHGMNYDPKTHTYSGQDSFEISTTDNHGGSATQHLTFFPTATLTVPTISGAKPSIHYSVPTQTQISPVPPMTPMKTPAQPTVTIDGLDPTTDSGKDNTDGITNNQNPTVTGVAGVPFSLVSIVDGKNVDGTDKIVGSGYADVNGHYQIVVGLGQSPTNSGTHHDLTATVTDPSGQDGSTTASTPILIDQHTTQPTVDLNATSDSFGGTGTNTDNITNIANPTLTLGNIDTDAQQVEVFVDGHSIGNAVSQNGVWQITVPKSFMDEGDHDITATVTDIAGNTSTSNALTVTIDQHVVAPDATDTVTEDSKVTATGDVNPHGEVGDVVTVINTDGKHGHFDVNADGTYTYTLDNKAAQHLAQGESETDSVKYTVTDTAGNTNTGEITVTIHGSNDVPDLHITQSTNTTGTLSTIDVDTTDTHTYDAVGGTTTGSSVVAHGIFGDLTLDNATGVYSYTMHADAIHQGMNYDANSGKYTGQDTFEVSTDDHHGGKDSQFLTFNPTATVMAPSVVGQQPTVTNNVPTQAQLTLMAPIAPAITLTTPTVTLTGLTGSTDTGIDNTDGITSNPTPSITGSTDIPFSQVDIIDGKNADGSDHIVGSGFSDGNGDFEIAIDLGKSSKVDGTHHDLGAKVTDPSGHDGQTTATTAIVIDQNVAAPDATDTVTEDTNVIATGDVNPQGEVGDVVTVIDADGKHGHFDVKADGTYTYTLDNNAAQHLAQGESET</sequence>
<dbReference type="NCBIfam" id="TIGR01965">
    <property type="entry name" value="VCBS_repeat"/>
    <property type="match status" value="4"/>
</dbReference>
<feature type="region of interest" description="Disordered" evidence="1">
    <location>
        <begin position="1014"/>
        <end position="1033"/>
    </location>
</feature>
<dbReference type="RefSeq" id="WP_023404547.1">
    <property type="nucleotide sequence ID" value="NZ_BAUJ01000036.1"/>
</dbReference>
<feature type="region of interest" description="Disordered" evidence="1">
    <location>
        <begin position="1"/>
        <end position="26"/>
    </location>
</feature>
<dbReference type="Proteomes" id="UP000017800">
    <property type="component" value="Unassembled WGS sequence"/>
</dbReference>
<dbReference type="NCBIfam" id="NF033510">
    <property type="entry name" value="Ca_tandemer"/>
    <property type="match status" value="2"/>
</dbReference>
<feature type="compositionally biased region" description="Basic and acidic residues" evidence="1">
    <location>
        <begin position="16"/>
        <end position="26"/>
    </location>
</feature>